<comment type="caution">
    <text evidence="2">The sequence shown here is derived from an EMBL/GenBank/DDBJ whole genome shotgun (WGS) entry which is preliminary data.</text>
</comment>
<evidence type="ECO:0000313" key="3">
    <source>
        <dbReference type="Proteomes" id="UP000599009"/>
    </source>
</evidence>
<name>A0ABQ2ECS3_9GAMM</name>
<evidence type="ECO:0008006" key="4">
    <source>
        <dbReference type="Google" id="ProtNLM"/>
    </source>
</evidence>
<proteinExistence type="predicted"/>
<dbReference type="EMBL" id="BMME01000001">
    <property type="protein sequence ID" value="GGK06090.1"/>
    <property type="molecule type" value="Genomic_DNA"/>
</dbReference>
<dbReference type="NCBIfam" id="NF033807">
    <property type="entry name" value="CopL_fam"/>
    <property type="match status" value="1"/>
</dbReference>
<keyword evidence="1" id="KW-0732">Signal</keyword>
<sequence length="141" mass="14523">MPFRALMMRLFLIVALLANGPGIAGASMHMEHVRDSLGDATYATTASTAAEAMAACHGASAAAPGADDHHYPKAADHAGAASPLDDCCQSGDCDACMHHCSAALAGSALADFTVRYRQTAEPFLSVHASAALRNLFRPPIG</sequence>
<evidence type="ECO:0000256" key="1">
    <source>
        <dbReference type="SAM" id="SignalP"/>
    </source>
</evidence>
<dbReference type="InterPro" id="IPR048034">
    <property type="entry name" value="CopL-like"/>
</dbReference>
<gene>
    <name evidence="2" type="ORF">GCM10011394_14070</name>
</gene>
<organism evidence="2 3">
    <name type="scientific">Luteimonas terricola</name>
    <dbReference type="NCBI Taxonomy" id="645597"/>
    <lineage>
        <taxon>Bacteria</taxon>
        <taxon>Pseudomonadati</taxon>
        <taxon>Pseudomonadota</taxon>
        <taxon>Gammaproteobacteria</taxon>
        <taxon>Lysobacterales</taxon>
        <taxon>Lysobacteraceae</taxon>
        <taxon>Luteimonas</taxon>
    </lineage>
</organism>
<evidence type="ECO:0000313" key="2">
    <source>
        <dbReference type="EMBL" id="GGK06090.1"/>
    </source>
</evidence>
<reference evidence="3" key="1">
    <citation type="journal article" date="2019" name="Int. J. Syst. Evol. Microbiol.">
        <title>The Global Catalogue of Microorganisms (GCM) 10K type strain sequencing project: providing services to taxonomists for standard genome sequencing and annotation.</title>
        <authorList>
            <consortium name="The Broad Institute Genomics Platform"/>
            <consortium name="The Broad Institute Genome Sequencing Center for Infectious Disease"/>
            <person name="Wu L."/>
            <person name="Ma J."/>
        </authorList>
    </citation>
    <scope>NUCLEOTIDE SEQUENCE [LARGE SCALE GENOMIC DNA]</scope>
    <source>
        <strain evidence="3">CGMCC 1.8985</strain>
    </source>
</reference>
<keyword evidence="3" id="KW-1185">Reference proteome</keyword>
<dbReference type="RefSeq" id="WP_132986090.1">
    <property type="nucleotide sequence ID" value="NZ_BMME01000001.1"/>
</dbReference>
<accession>A0ABQ2ECS3</accession>
<feature type="chain" id="PRO_5045944271" description="CopL family metal-binding regulatory protein" evidence="1">
    <location>
        <begin position="27"/>
        <end position="141"/>
    </location>
</feature>
<dbReference type="Proteomes" id="UP000599009">
    <property type="component" value="Unassembled WGS sequence"/>
</dbReference>
<feature type="signal peptide" evidence="1">
    <location>
        <begin position="1"/>
        <end position="26"/>
    </location>
</feature>
<protein>
    <recommendedName>
        <fullName evidence="4">CopL family metal-binding regulatory protein</fullName>
    </recommendedName>
</protein>